<dbReference type="Proteomes" id="UP000749559">
    <property type="component" value="Unassembled WGS sequence"/>
</dbReference>
<evidence type="ECO:0000313" key="2">
    <source>
        <dbReference type="EMBL" id="CAH1778499.1"/>
    </source>
</evidence>
<organism evidence="2 3">
    <name type="scientific">Owenia fusiformis</name>
    <name type="common">Polychaete worm</name>
    <dbReference type="NCBI Taxonomy" id="6347"/>
    <lineage>
        <taxon>Eukaryota</taxon>
        <taxon>Metazoa</taxon>
        <taxon>Spiralia</taxon>
        <taxon>Lophotrochozoa</taxon>
        <taxon>Annelida</taxon>
        <taxon>Polychaeta</taxon>
        <taxon>Sedentaria</taxon>
        <taxon>Canalipalpata</taxon>
        <taxon>Sabellida</taxon>
        <taxon>Oweniida</taxon>
        <taxon>Oweniidae</taxon>
        <taxon>Owenia</taxon>
    </lineage>
</organism>
<comment type="caution">
    <text evidence="2">The sequence shown here is derived from an EMBL/GenBank/DDBJ whole genome shotgun (WGS) entry which is preliminary data.</text>
</comment>
<keyword evidence="3" id="KW-1185">Reference proteome</keyword>
<name>A0A8S4NCF6_OWEFU</name>
<gene>
    <name evidence="2" type="ORF">OFUS_LOCUS5408</name>
</gene>
<evidence type="ECO:0000313" key="3">
    <source>
        <dbReference type="Proteomes" id="UP000749559"/>
    </source>
</evidence>
<reference evidence="2" key="1">
    <citation type="submission" date="2022-03" db="EMBL/GenBank/DDBJ databases">
        <authorList>
            <person name="Martin C."/>
        </authorList>
    </citation>
    <scope>NUCLEOTIDE SEQUENCE</scope>
</reference>
<feature type="region of interest" description="Disordered" evidence="1">
    <location>
        <begin position="1"/>
        <end position="39"/>
    </location>
</feature>
<accession>A0A8S4NCF6</accession>
<dbReference type="EMBL" id="CAIIXF020000003">
    <property type="protein sequence ID" value="CAH1778499.1"/>
    <property type="molecule type" value="Genomic_DNA"/>
</dbReference>
<dbReference type="AlphaFoldDB" id="A0A8S4NCF6"/>
<protein>
    <submittedName>
        <fullName evidence="2">Uncharacterized protein</fullName>
    </submittedName>
</protein>
<proteinExistence type="predicted"/>
<sequence length="135" mass="14671">MASLNQGNPSTSQGGLYTPSSVANIPSIPSTGQINMTQNPSHIPLLLSQIQNQLSSSQLSTYNVSGSSLNPMSFQTSPLEMKVSDKSKQKIWDDKYVDFQPGGMTVTQLTPNGQNSIEIFNLQNHTKQKALSFPQ</sequence>
<evidence type="ECO:0000256" key="1">
    <source>
        <dbReference type="SAM" id="MobiDB-lite"/>
    </source>
</evidence>